<protein>
    <recommendedName>
        <fullName evidence="4">Odorant-binding protein</fullName>
    </recommendedName>
</protein>
<reference evidence="2 3" key="1">
    <citation type="submission" date="2020-08" db="EMBL/GenBank/DDBJ databases">
        <title>Aphidius gifuensis genome sequencing and assembly.</title>
        <authorList>
            <person name="Du Z."/>
        </authorList>
    </citation>
    <scope>NUCLEOTIDE SEQUENCE [LARGE SCALE GENOMIC DNA]</scope>
    <source>
        <strain evidence="2">YNYX2018</strain>
        <tissue evidence="2">Adults</tissue>
    </source>
</reference>
<feature type="signal peptide" evidence="1">
    <location>
        <begin position="1"/>
        <end position="22"/>
    </location>
</feature>
<comment type="caution">
    <text evidence="2">The sequence shown here is derived from an EMBL/GenBank/DDBJ whole genome shotgun (WGS) entry which is preliminary data.</text>
</comment>
<keyword evidence="3" id="KW-1185">Reference proteome</keyword>
<evidence type="ECO:0008006" key="4">
    <source>
        <dbReference type="Google" id="ProtNLM"/>
    </source>
</evidence>
<accession>A0A835CS68</accession>
<evidence type="ECO:0000256" key="1">
    <source>
        <dbReference type="SAM" id="SignalP"/>
    </source>
</evidence>
<dbReference type="EMBL" id="JACMRX010000002">
    <property type="protein sequence ID" value="KAF7994664.1"/>
    <property type="molecule type" value="Genomic_DNA"/>
</dbReference>
<dbReference type="Proteomes" id="UP000639338">
    <property type="component" value="Unassembled WGS sequence"/>
</dbReference>
<gene>
    <name evidence="2" type="ORF">HCN44_004136</name>
</gene>
<sequence>MNLKLYLLAQLIIISQTNIVTGEEIPCPEIGDNNKINITKDFLTFFDWSFENMANYSMTVQRAVEIDINNTKKSYENENNNVESKQLICYNSFENKITTIHEECQSTIKICTQKNFNKYHHCKNTNFPDKRQTRSVEISIIEEKLFNKTGWNKKIIEFVNFCADVSQSQTNCLTKAVANFNEKINLAKNILNDCIKTLSHWNPPYADIPH</sequence>
<evidence type="ECO:0000313" key="2">
    <source>
        <dbReference type="EMBL" id="KAF7994664.1"/>
    </source>
</evidence>
<evidence type="ECO:0000313" key="3">
    <source>
        <dbReference type="Proteomes" id="UP000639338"/>
    </source>
</evidence>
<organism evidence="2 3">
    <name type="scientific">Aphidius gifuensis</name>
    <name type="common">Parasitoid wasp</name>
    <dbReference type="NCBI Taxonomy" id="684658"/>
    <lineage>
        <taxon>Eukaryota</taxon>
        <taxon>Metazoa</taxon>
        <taxon>Ecdysozoa</taxon>
        <taxon>Arthropoda</taxon>
        <taxon>Hexapoda</taxon>
        <taxon>Insecta</taxon>
        <taxon>Pterygota</taxon>
        <taxon>Neoptera</taxon>
        <taxon>Endopterygota</taxon>
        <taxon>Hymenoptera</taxon>
        <taxon>Apocrita</taxon>
        <taxon>Ichneumonoidea</taxon>
        <taxon>Braconidae</taxon>
        <taxon>Aphidiinae</taxon>
        <taxon>Aphidius</taxon>
    </lineage>
</organism>
<dbReference type="AlphaFoldDB" id="A0A835CS68"/>
<feature type="chain" id="PRO_5032470261" description="Odorant-binding protein" evidence="1">
    <location>
        <begin position="23"/>
        <end position="210"/>
    </location>
</feature>
<name>A0A835CS68_APHGI</name>
<proteinExistence type="predicted"/>
<keyword evidence="1" id="KW-0732">Signal</keyword>